<evidence type="ECO:0000313" key="3">
    <source>
        <dbReference type="EMBL" id="KAL5108926.1"/>
    </source>
</evidence>
<gene>
    <name evidence="3" type="ORF">TcWFU_005150</name>
</gene>
<reference evidence="3 4" key="1">
    <citation type="journal article" date="2022" name="Front. Cell. Infect. Microbiol.">
        <title>The Genomes of Two Strains of Taenia crassiceps the Animal Model for the Study of Human Cysticercosis.</title>
        <authorList>
            <person name="Bobes R.J."/>
            <person name="Estrada K."/>
            <person name="Rios-Valencia D.G."/>
            <person name="Calderon-Gallegos A."/>
            <person name="de la Torre P."/>
            <person name="Carrero J.C."/>
            <person name="Sanchez-Flores A."/>
            <person name="Laclette J.P."/>
        </authorList>
    </citation>
    <scope>NUCLEOTIDE SEQUENCE [LARGE SCALE GENOMIC DNA]</scope>
    <source>
        <strain evidence="3">WFUcys</strain>
    </source>
</reference>
<feature type="compositionally biased region" description="Low complexity" evidence="1">
    <location>
        <begin position="1218"/>
        <end position="1235"/>
    </location>
</feature>
<evidence type="ECO:0000259" key="2">
    <source>
        <dbReference type="PROSITE" id="PS51505"/>
    </source>
</evidence>
<dbReference type="Pfam" id="PF08313">
    <property type="entry name" value="SCA7"/>
    <property type="match status" value="1"/>
</dbReference>
<feature type="compositionally biased region" description="Polar residues" evidence="1">
    <location>
        <begin position="626"/>
        <end position="637"/>
    </location>
</feature>
<feature type="compositionally biased region" description="Low complexity" evidence="1">
    <location>
        <begin position="1077"/>
        <end position="1089"/>
    </location>
</feature>
<feature type="region of interest" description="Disordered" evidence="1">
    <location>
        <begin position="1046"/>
        <end position="1127"/>
    </location>
</feature>
<sequence>MIIINFAHANLSDDFEFPRNIALGVRHKKISAPSTDLCTAVFTSNSGSESSLSLKHSKNLFSCSSNFTNLEPSDTYRHVMLQDCFPQSWNHDDGRGQAPRLFNASDPFNSSNDVSSVEIPVDVPPSIDEVDNAQIGEGNHASTAPDFFDFYDIFPDTSEIYDDTNANNNGATAINTNSNEINFADLKDSNAYFNDLLHSTQGGEIEKIPTVVPHHGQVVTQPMNTCPSTLNESEPYLTMGRSEASDCHSHTLETPSPDFFTLPSAASSSTYSVDSSVFNNTDASSSQCLNTCFLDQSVYSKSYEIKSPPTIMPILVRFNNTTPARLHGENDVEVEQAVASIVNLDEEPTDKKISENKSVSGQPADEQKVDEKLPILSPMDTMSSSVPDHSASNGWVENSTVGGGTTDIDWEIWDSLELPTCDYTEGDTSESLPLLKPNDLLSSLEPYLPESSESQAPFEVSVPMEACQLQQQQQQQREQQQEQTHLKQTVFPVEQSVVVSVTTSEQPMVKPASSTTDSKSVKGENSSRSRRPMDCLNGSLPLHLWPFDPRLHCGVQRDGTVCRRSLLCKLHSMGLKRQVERPQDIGLLVKQLREAKRLKKLSFPKPETSEATAPERRTGSSAFILPNTSLATSNHSSDPLRSKADHHSLADSSFKYISGATPIKPAIEVSQPQPLSAISANATAVGATAASTPALLRCAYTGNQLQISTGLLPNHAGLQIVEKPLHLQSTTYPQATAGIPPHPGLTLISDGIQTSSLHCDQSILAHHSSATATPYLHFDQTATGTRTAAFLQNRQLCAVIGVAQKTMTQFDSGTTTATTGGAAVTTSTTPATTYLAPNAQAATIIVGHPEGTSGTVQYANDKVDSINLLSPNAGPGCISLPPRSARVFQLILPQSATALSLRPHPGSMGSASVIQLTTTGSANLGTTTIPLKQTPVVFETGLDPHTAATATAATIEKAHLQESTMVELQASGELMDPHKTTQSDASSLLTLAEWDQLHKTGSIVLPTARSLGYAEVPTSATAVATAAATNTSESTTEMGQISTATSTTTLYDTAPPVLQQDQKGEEGTSTWLDLCSTSTTKDVTTATTTDGGSFAEPLPLSQPPSSGDQESGDKRSSSSTSSNQHSKLRVLLFDMEDEDEEEAVVPETETIAVGEGELEPTCMESRGNSSEVVQLDKSKENRLFKGCSVVGSTASLPTAIVAPTAFSIAMTASTGVASNTNNGNSCGGSSSSSGSPLNCCNVEEGTKDSLKEKPMTPLSAAKRKRLSPISGHGQQTNGFHSSASASASPLKQKKSEDSAILLASSATAATTNTTSASTTATGSSMNPRLSATKITSNVNPGMEIPATLNSGTILSLQPPGAGANRLSVGTAQQIEGITLPVSSAVNCGGNIIICSGAPATAIQHQQQQSASIGTWNCQVKSLDTRSPLTLVRLPNGQLAAVPSTVFGGTQVTLAAAPLPPPLPPPLPLQQPVLQSHGATLVLRYPQHHPSLQKTSDQFDPGQGVVDPTTATTTNLTIVNGNYQFQQTPHFQHQQRLVMVSSGSKNTCYTTACDHINDLGSSSVSSNTAATGGGSCGGGGGGGVGGDQMNTPPSSQTPTMATAFQQTSTGAQPPHLQSSAGTLTVLVRGANSQNSLQLLIPQPDGTMVLQPATMQNQFCGRATAVPTSGVSLLPPPPPVPQPQQQRQQNGTAGGFTQPLLQTGYISVPQGDEATPLFHAPTSGICASSQFTTADDTNASTTAATATNSGIIEFVPASGVDGSGSILSTGDLSKWIRSGTNTTKVIGGKVSTSQQIFHQQACLDSSNSTIIRLPQAASRAPVSQQQQQQQQQLLFLTASNGATTAATTNPHPSFGNVATIIQQTTGLDHNRALHLCTTSHTLHIYTADFENHPTTTTACPSLRTTSSFTNPFTPPNDCFIRPSPALTRSILLSHRLVESLPRSNHHPTCNTTRRRLKAMEGVPLEQITINHSSSERTLADTRCRRDTRFGGGEAPTPAERRQHEVNCPHDCRVSKQQTSDIHSPTCFVYPLVHLVKHCKVEVGPPFQCQIAMSFHWDQHEVHTSTQRHPPPSITWKANKQWCARGENAHRENTLAKPLMSPPLDHIIEGEQCGFANPDGRGGEGRGGEERGGEERRASHKARLLNPLLHPLRLTPTVGDSFKVSEAGAYDVVEVKFTKTKSSKSAIGSGEQRHLTQLPATLQYLLQHEQSASFHLTIDYLASKRNPLTPWTAIAMALCSPAVRWTMDNGKWKVDKAPISTEVNSRPADHSTTPLHSSPSIALRFNQLYPSQPH</sequence>
<name>A0ABR4QH99_9CEST</name>
<feature type="compositionally biased region" description="Basic and acidic residues" evidence="1">
    <location>
        <begin position="2118"/>
        <end position="2134"/>
    </location>
</feature>
<feature type="compositionally biased region" description="Polar residues" evidence="1">
    <location>
        <begin position="1272"/>
        <end position="1289"/>
    </location>
</feature>
<feature type="region of interest" description="Disordered" evidence="1">
    <location>
        <begin position="600"/>
        <end position="645"/>
    </location>
</feature>
<feature type="compositionally biased region" description="Basic and acidic residues" evidence="1">
    <location>
        <begin position="1245"/>
        <end position="1254"/>
    </location>
</feature>
<feature type="region of interest" description="Disordered" evidence="1">
    <location>
        <begin position="2112"/>
        <end position="2137"/>
    </location>
</feature>
<feature type="region of interest" description="Disordered" evidence="1">
    <location>
        <begin position="502"/>
        <end position="534"/>
    </location>
</feature>
<comment type="caution">
    <text evidence="3">The sequence shown here is derived from an EMBL/GenBank/DDBJ whole genome shotgun (WGS) entry which is preliminary data.</text>
</comment>
<feature type="compositionally biased region" description="Polar residues" evidence="1">
    <location>
        <begin position="1587"/>
        <end position="1616"/>
    </location>
</feature>
<feature type="domain" description="SCA7" evidence="2">
    <location>
        <begin position="540"/>
        <end position="605"/>
    </location>
</feature>
<feature type="region of interest" description="Disordered" evidence="1">
    <location>
        <begin position="1673"/>
        <end position="1693"/>
    </location>
</feature>
<dbReference type="EMBL" id="JAKROA010000003">
    <property type="protein sequence ID" value="KAL5108926.1"/>
    <property type="molecule type" value="Genomic_DNA"/>
</dbReference>
<feature type="region of interest" description="Disordered" evidence="1">
    <location>
        <begin position="1218"/>
        <end position="1237"/>
    </location>
</feature>
<proteinExistence type="predicted"/>
<protein>
    <recommendedName>
        <fullName evidence="2">SCA7 domain-containing protein</fullName>
    </recommendedName>
</protein>
<feature type="region of interest" description="Disordered" evidence="1">
    <location>
        <begin position="1245"/>
        <end position="1292"/>
    </location>
</feature>
<dbReference type="Proteomes" id="UP001651158">
    <property type="component" value="Unassembled WGS sequence"/>
</dbReference>
<accession>A0ABR4QH99</accession>
<keyword evidence="4" id="KW-1185">Reference proteome</keyword>
<feature type="region of interest" description="Disordered" evidence="1">
    <location>
        <begin position="345"/>
        <end position="370"/>
    </location>
</feature>
<dbReference type="InterPro" id="IPR013243">
    <property type="entry name" value="SCA7_dom"/>
</dbReference>
<organism evidence="3 4">
    <name type="scientific">Taenia crassiceps</name>
    <dbReference type="NCBI Taxonomy" id="6207"/>
    <lineage>
        <taxon>Eukaryota</taxon>
        <taxon>Metazoa</taxon>
        <taxon>Spiralia</taxon>
        <taxon>Lophotrochozoa</taxon>
        <taxon>Platyhelminthes</taxon>
        <taxon>Cestoda</taxon>
        <taxon>Eucestoda</taxon>
        <taxon>Cyclophyllidea</taxon>
        <taxon>Taeniidae</taxon>
        <taxon>Taenia</taxon>
    </lineage>
</organism>
<feature type="region of interest" description="Disordered" evidence="1">
    <location>
        <begin position="1578"/>
        <end position="1616"/>
    </location>
</feature>
<dbReference type="PROSITE" id="PS51505">
    <property type="entry name" value="SCA7"/>
    <property type="match status" value="1"/>
</dbReference>
<feature type="compositionally biased region" description="Basic and acidic residues" evidence="1">
    <location>
        <begin position="519"/>
        <end position="533"/>
    </location>
</feature>
<evidence type="ECO:0000256" key="1">
    <source>
        <dbReference type="SAM" id="MobiDB-lite"/>
    </source>
</evidence>
<evidence type="ECO:0000313" key="4">
    <source>
        <dbReference type="Proteomes" id="UP001651158"/>
    </source>
</evidence>